<dbReference type="KEGG" id="cdiv:CPM_1084"/>
<reference evidence="8" key="2">
    <citation type="submission" date="2016-06" db="EMBL/GenBank/DDBJ databases">
        <authorList>
            <person name="Olsen C.W."/>
            <person name="Carey S."/>
            <person name="Hinshaw L."/>
            <person name="Karasin A.I."/>
        </authorList>
    </citation>
    <scope>NUCLEOTIDE SEQUENCE [LARGE SCALE GENOMIC DNA]</scope>
    <source>
        <strain evidence="8">PM4</strain>
    </source>
</reference>
<dbReference type="InterPro" id="IPR017945">
    <property type="entry name" value="DHBP_synth_RibB-like_a/b_dom"/>
</dbReference>
<accession>A0A1N5UQQ8</accession>
<evidence type="ECO:0000313" key="10">
    <source>
        <dbReference type="Proteomes" id="UP000195607"/>
    </source>
</evidence>
<keyword evidence="2 6" id="KW-0479">Metal-binding</keyword>
<evidence type="ECO:0000256" key="2">
    <source>
        <dbReference type="ARBA" id="ARBA00022723"/>
    </source>
</evidence>
<dbReference type="OrthoDB" id="25735at2157"/>
<keyword evidence="1 6" id="KW-0686">Riboflavin biosynthesis</keyword>
<reference evidence="7 10" key="1">
    <citation type="submission" date="2016-04" db="EMBL/GenBank/DDBJ databases">
        <authorList>
            <person name="Evans L.H."/>
            <person name="Alamgir A."/>
            <person name="Owens N."/>
            <person name="Weber N.D."/>
            <person name="Virtaneva K."/>
            <person name="Barbian K."/>
            <person name="Babar A."/>
            <person name="Rosenke K."/>
        </authorList>
    </citation>
    <scope>NUCLEOTIDE SEQUENCE [LARGE SCALE GENOMIC DNA]</scope>
    <source>
        <strain evidence="7">S5</strain>
        <strain evidence="10">S5(T) (JCM 30642 \VKM B-2941)</strain>
    </source>
</reference>
<dbReference type="GO" id="GO:0005829">
    <property type="term" value="C:cytosol"/>
    <property type="evidence" value="ECO:0007669"/>
    <property type="project" value="TreeGrafter"/>
</dbReference>
<dbReference type="GO" id="GO:0009231">
    <property type="term" value="P:riboflavin biosynthetic process"/>
    <property type="evidence" value="ECO:0007669"/>
    <property type="project" value="UniProtKB-UniPathway"/>
</dbReference>
<name>A0A1N5UQQ8_9ARCH</name>
<dbReference type="Proteomes" id="UP000187822">
    <property type="component" value="Chromosome I"/>
</dbReference>
<comment type="subunit">
    <text evidence="6">Homodimer.</text>
</comment>
<keyword evidence="3 6" id="KW-0460">Magnesium</keyword>
<keyword evidence="4 6" id="KW-0464">Manganese</keyword>
<dbReference type="PANTHER" id="PTHR21327:SF46">
    <property type="entry name" value="3,4-DIHYDROXY-2-BUTANONE 4-PHOSPHATE SYNTHASE"/>
    <property type="match status" value="1"/>
</dbReference>
<comment type="pathway">
    <text evidence="6">Cofactor biosynthesis; riboflavin biosynthesis; 2-hydroxy-3-oxobutyl phosphate from D-ribulose 5-phosphate: step 1/1.</text>
</comment>
<dbReference type="Proteomes" id="UP000195607">
    <property type="component" value="Chromosome I"/>
</dbReference>
<dbReference type="STRING" id="1673428.CPM_1084"/>
<organism evidence="7 10">
    <name type="scientific">Cuniculiplasma divulgatum</name>
    <dbReference type="NCBI Taxonomy" id="1673428"/>
    <lineage>
        <taxon>Archaea</taxon>
        <taxon>Methanobacteriati</taxon>
        <taxon>Thermoplasmatota</taxon>
        <taxon>Thermoplasmata</taxon>
        <taxon>Thermoplasmatales</taxon>
        <taxon>Cuniculiplasmataceae</taxon>
        <taxon>Cuniculiplasma</taxon>
    </lineage>
</organism>
<sequence length="231" mass="26532">MIRQKELAFDQAIDDMKHGSPILIFDDAKREGETDLIFASQFVTSDSIKMLRKEAGGLICTTIRKKEADLIQLPYLEEIYERFLPYGKKATNTSDMGYDKHSSFTFTINHRSTYTGIPDMDRQVTISKLVEFIKNIESKEDIVDEFYTEFRIPGHVHLLIAREGYFGERRGHTELATYLVERAGLVPSATLAEMLSDSGRAMTFEEARNFAVEHNLTFIEGKEIIEKWTND</sequence>
<evidence type="ECO:0000256" key="6">
    <source>
        <dbReference type="RuleBase" id="RU003843"/>
    </source>
</evidence>
<evidence type="ECO:0000256" key="1">
    <source>
        <dbReference type="ARBA" id="ARBA00022619"/>
    </source>
</evidence>
<dbReference type="AlphaFoldDB" id="A0A1N5UQQ8"/>
<dbReference type="NCBIfam" id="TIGR00506">
    <property type="entry name" value="ribB"/>
    <property type="match status" value="1"/>
</dbReference>
<comment type="similarity">
    <text evidence="6">Belongs to the DHBP synthase family.</text>
</comment>
<dbReference type="SUPFAM" id="SSF55821">
    <property type="entry name" value="YrdC/RibB"/>
    <property type="match status" value="1"/>
</dbReference>
<dbReference type="Gene3D" id="3.90.870.10">
    <property type="entry name" value="DHBP synthase"/>
    <property type="match status" value="1"/>
</dbReference>
<dbReference type="PANTHER" id="PTHR21327">
    <property type="entry name" value="GTP CYCLOHYDROLASE II-RELATED"/>
    <property type="match status" value="1"/>
</dbReference>
<comment type="catalytic activity">
    <reaction evidence="6">
        <text>D-ribulose 5-phosphate = (2S)-2-hydroxy-3-oxobutyl phosphate + formate + H(+)</text>
        <dbReference type="Rhea" id="RHEA:18457"/>
        <dbReference type="ChEBI" id="CHEBI:15378"/>
        <dbReference type="ChEBI" id="CHEBI:15740"/>
        <dbReference type="ChEBI" id="CHEBI:58121"/>
        <dbReference type="ChEBI" id="CHEBI:58830"/>
        <dbReference type="EC" id="4.1.99.12"/>
    </reaction>
</comment>
<reference evidence="9" key="3">
    <citation type="submission" date="2016-06" db="EMBL/GenBank/DDBJ databases">
        <authorList>
            <person name="Toshchakov V.S."/>
        </authorList>
    </citation>
    <scope>NUCLEOTIDE SEQUENCE [LARGE SCALE GENOMIC DNA]</scope>
    <source>
        <strain>PM4 (JCM 30641</strain>
        <strain evidence="9">\VKM B-2940)</strain>
    </source>
</reference>
<evidence type="ECO:0000313" key="9">
    <source>
        <dbReference type="Proteomes" id="UP000187822"/>
    </source>
</evidence>
<evidence type="ECO:0000256" key="5">
    <source>
        <dbReference type="ARBA" id="ARBA00023239"/>
    </source>
</evidence>
<proteinExistence type="inferred from homology"/>
<dbReference type="UniPathway" id="UPA00275">
    <property type="reaction ID" value="UER00399"/>
</dbReference>
<dbReference type="GeneID" id="41588340"/>
<comment type="function">
    <text evidence="6">Catalyzes the conversion of D-ribulose 5-phosphate to formate and 3,4-dihydroxy-2-butanone 4-phosphate.</text>
</comment>
<dbReference type="EMBL" id="LT671858">
    <property type="protein sequence ID" value="SIM63062.1"/>
    <property type="molecule type" value="Genomic_DNA"/>
</dbReference>
<keyword evidence="5 6" id="KW-0456">Lyase</keyword>
<gene>
    <name evidence="8" type="ORF">CPM_1084</name>
    <name evidence="7" type="ORF">CSP5_1080</name>
</gene>
<protein>
    <recommendedName>
        <fullName evidence="6">3,4-dihydroxy-2-butanone 4-phosphate synthase</fullName>
        <shortName evidence="6">DHBP synthase</shortName>
        <ecNumber evidence="6">4.1.99.12</ecNumber>
    </recommendedName>
</protein>
<evidence type="ECO:0000256" key="4">
    <source>
        <dbReference type="ARBA" id="ARBA00023211"/>
    </source>
</evidence>
<evidence type="ECO:0000313" key="7">
    <source>
        <dbReference type="EMBL" id="SIM63062.1"/>
    </source>
</evidence>
<evidence type="ECO:0000313" key="8">
    <source>
        <dbReference type="EMBL" id="SJK84898.1"/>
    </source>
</evidence>
<dbReference type="GO" id="GO:0046872">
    <property type="term" value="F:metal ion binding"/>
    <property type="evidence" value="ECO:0007669"/>
    <property type="project" value="UniProtKB-KW"/>
</dbReference>
<dbReference type="EMBL" id="LT719092">
    <property type="protein sequence ID" value="SJK84898.1"/>
    <property type="molecule type" value="Genomic_DNA"/>
</dbReference>
<evidence type="ECO:0000256" key="3">
    <source>
        <dbReference type="ARBA" id="ARBA00022842"/>
    </source>
</evidence>
<dbReference type="EC" id="4.1.99.12" evidence="6"/>
<dbReference type="InterPro" id="IPR000422">
    <property type="entry name" value="DHBP_synthase_RibB"/>
</dbReference>
<dbReference type="Pfam" id="PF00926">
    <property type="entry name" value="DHBP_synthase"/>
    <property type="match status" value="1"/>
</dbReference>
<dbReference type="RefSeq" id="WP_077076301.1">
    <property type="nucleotide sequence ID" value="NZ_LT671858.1"/>
</dbReference>
<keyword evidence="9" id="KW-1185">Reference proteome</keyword>
<comment type="cofactor">
    <cofactor evidence="6">
        <name>Mg(2+)</name>
        <dbReference type="ChEBI" id="CHEBI:18420"/>
    </cofactor>
    <cofactor evidence="6">
        <name>Mn(2+)</name>
        <dbReference type="ChEBI" id="CHEBI:29035"/>
    </cofactor>
    <text evidence="6">Binds 2 divalent metal cations per subunit. Magnesium or manganese.</text>
</comment>
<dbReference type="GO" id="GO:0008686">
    <property type="term" value="F:3,4-dihydroxy-2-butanone-4-phosphate synthase activity"/>
    <property type="evidence" value="ECO:0007669"/>
    <property type="project" value="UniProtKB-EC"/>
</dbReference>